<dbReference type="GO" id="GO:0051301">
    <property type="term" value="P:cell division"/>
    <property type="evidence" value="ECO:0007669"/>
    <property type="project" value="UniProtKB-KW"/>
</dbReference>
<dbReference type="EC" id="6.3.2.9" evidence="7"/>
<evidence type="ECO:0000256" key="5">
    <source>
        <dbReference type="ARBA" id="ARBA00022741"/>
    </source>
</evidence>
<dbReference type="AlphaFoldDB" id="A0A8J2YT29"/>
<dbReference type="GO" id="GO:0071555">
    <property type="term" value="P:cell wall organization"/>
    <property type="evidence" value="ECO:0007669"/>
    <property type="project" value="UniProtKB-KW"/>
</dbReference>
<dbReference type="RefSeq" id="WP_189045939.1">
    <property type="nucleotide sequence ID" value="NZ_BMJQ01000005.1"/>
</dbReference>
<dbReference type="InterPro" id="IPR036565">
    <property type="entry name" value="Mur-like_cat_sf"/>
</dbReference>
<evidence type="ECO:0000256" key="3">
    <source>
        <dbReference type="ARBA" id="ARBA00022490"/>
    </source>
</evidence>
<proteinExistence type="inferred from homology"/>
<dbReference type="Pfam" id="PF08245">
    <property type="entry name" value="Mur_ligase_M"/>
    <property type="match status" value="1"/>
</dbReference>
<dbReference type="PANTHER" id="PTHR43692:SF1">
    <property type="entry name" value="UDP-N-ACETYLMURAMOYLALANINE--D-GLUTAMATE LIGASE"/>
    <property type="match status" value="1"/>
</dbReference>
<organism evidence="9 10">
    <name type="scientific">Aliidongia dinghuensis</name>
    <dbReference type="NCBI Taxonomy" id="1867774"/>
    <lineage>
        <taxon>Bacteria</taxon>
        <taxon>Pseudomonadati</taxon>
        <taxon>Pseudomonadota</taxon>
        <taxon>Alphaproteobacteria</taxon>
        <taxon>Rhodospirillales</taxon>
        <taxon>Dongiaceae</taxon>
        <taxon>Aliidongia</taxon>
    </lineage>
</organism>
<dbReference type="InterPro" id="IPR005762">
    <property type="entry name" value="MurD"/>
</dbReference>
<keyword evidence="7" id="KW-0961">Cell wall biogenesis/degradation</keyword>
<dbReference type="SUPFAM" id="SSF53244">
    <property type="entry name" value="MurD-like peptide ligases, peptide-binding domain"/>
    <property type="match status" value="1"/>
</dbReference>
<dbReference type="SUPFAM" id="SSF53623">
    <property type="entry name" value="MurD-like peptide ligases, catalytic domain"/>
    <property type="match status" value="1"/>
</dbReference>
<reference evidence="9" key="2">
    <citation type="submission" date="2020-09" db="EMBL/GenBank/DDBJ databases">
        <authorList>
            <person name="Sun Q."/>
            <person name="Zhou Y."/>
        </authorList>
    </citation>
    <scope>NUCLEOTIDE SEQUENCE</scope>
    <source>
        <strain evidence="9">CGMCC 1.15725</strain>
    </source>
</reference>
<dbReference type="Gene3D" id="3.40.1190.10">
    <property type="entry name" value="Mur-like, catalytic domain"/>
    <property type="match status" value="1"/>
</dbReference>
<comment type="similarity">
    <text evidence="7">Belongs to the MurCDEF family.</text>
</comment>
<dbReference type="Proteomes" id="UP000646365">
    <property type="component" value="Unassembled WGS sequence"/>
</dbReference>
<keyword evidence="7" id="KW-0573">Peptidoglycan synthesis</keyword>
<evidence type="ECO:0000256" key="6">
    <source>
        <dbReference type="ARBA" id="ARBA00022840"/>
    </source>
</evidence>
<dbReference type="GO" id="GO:0009252">
    <property type="term" value="P:peptidoglycan biosynthetic process"/>
    <property type="evidence" value="ECO:0007669"/>
    <property type="project" value="UniProtKB-UniRule"/>
</dbReference>
<dbReference type="GO" id="GO:0008360">
    <property type="term" value="P:regulation of cell shape"/>
    <property type="evidence" value="ECO:0007669"/>
    <property type="project" value="UniProtKB-KW"/>
</dbReference>
<feature type="binding site" evidence="7">
    <location>
        <begin position="117"/>
        <end position="123"/>
    </location>
    <ligand>
        <name>ATP</name>
        <dbReference type="ChEBI" id="CHEBI:30616"/>
    </ligand>
</feature>
<feature type="domain" description="Mur ligase central" evidence="8">
    <location>
        <begin position="115"/>
        <end position="295"/>
    </location>
</feature>
<evidence type="ECO:0000256" key="1">
    <source>
        <dbReference type="ARBA" id="ARBA00004496"/>
    </source>
</evidence>
<comment type="pathway">
    <text evidence="2 7">Cell wall biogenesis; peptidoglycan biosynthesis.</text>
</comment>
<dbReference type="Gene3D" id="3.90.190.20">
    <property type="entry name" value="Mur ligase, C-terminal domain"/>
    <property type="match status" value="1"/>
</dbReference>
<dbReference type="GO" id="GO:0008764">
    <property type="term" value="F:UDP-N-acetylmuramoylalanine-D-glutamate ligase activity"/>
    <property type="evidence" value="ECO:0007669"/>
    <property type="project" value="UniProtKB-UniRule"/>
</dbReference>
<keyword evidence="3 7" id="KW-0963">Cytoplasm</keyword>
<dbReference type="Gene3D" id="3.40.50.720">
    <property type="entry name" value="NAD(P)-binding Rossmann-like Domain"/>
    <property type="match status" value="1"/>
</dbReference>
<sequence>MIRTLPFRNRTVAVLGLARTGLAAAEALQASGARVVAWDDGEKGRAAGEARGLVLADLATAEPLDWAALVMSPGIPLTHPKPHPAAARALVAGIEVIGDIELLGRAGTGARFTGITGTNGKSTTTALIGHVMAKAGLETAVGGNLGTAVLSLPALSAEGHYVIEMSSFQLDLVQHTRFATAILLNVTPDHLDRHGDMAGYIAAKRRIFLNQGPSDTAIIGVDDEHTRTLAAELARGPARLVRISAEGPVAGGVYVMDGRLIDDLDGAQRSIMDLGPVPTLPGRHNWQNAAATYAACRAAGVAPAEIAAAIATYPGLPHRQELVAELPGIRFVNDSKATNADAAAKALGCYDRIYWIAGGLPKAGGITSLKSFFPRIARAFLIGQAADEFAQTLGSQVPVTRSGDLKTAIADATAAARRDGAPDAVVLLSPACASYDQFTSYEARGDAFRTLARAAVDEARR</sequence>
<dbReference type="InterPro" id="IPR036615">
    <property type="entry name" value="Mur_ligase_C_dom_sf"/>
</dbReference>
<dbReference type="InterPro" id="IPR013221">
    <property type="entry name" value="Mur_ligase_cen"/>
</dbReference>
<comment type="function">
    <text evidence="7">Cell wall formation. Catalyzes the addition of glutamate to the nucleotide precursor UDP-N-acetylmuramoyl-L-alanine (UMA).</text>
</comment>
<evidence type="ECO:0000259" key="8">
    <source>
        <dbReference type="Pfam" id="PF08245"/>
    </source>
</evidence>
<keyword evidence="7" id="KW-0131">Cell cycle</keyword>
<dbReference type="UniPathway" id="UPA00219"/>
<dbReference type="GO" id="GO:0005737">
    <property type="term" value="C:cytoplasm"/>
    <property type="evidence" value="ECO:0007669"/>
    <property type="project" value="UniProtKB-SubCell"/>
</dbReference>
<evidence type="ECO:0000256" key="7">
    <source>
        <dbReference type="HAMAP-Rule" id="MF_00639"/>
    </source>
</evidence>
<dbReference type="EMBL" id="BMJQ01000005">
    <property type="protein sequence ID" value="GGF17458.1"/>
    <property type="molecule type" value="Genomic_DNA"/>
</dbReference>
<keyword evidence="6 7" id="KW-0067">ATP-binding</keyword>
<comment type="subcellular location">
    <subcellularLocation>
        <location evidence="1 7">Cytoplasm</location>
    </subcellularLocation>
</comment>
<dbReference type="HAMAP" id="MF_00639">
    <property type="entry name" value="MurD"/>
    <property type="match status" value="1"/>
</dbReference>
<evidence type="ECO:0000256" key="2">
    <source>
        <dbReference type="ARBA" id="ARBA00004752"/>
    </source>
</evidence>
<comment type="catalytic activity">
    <reaction evidence="7">
        <text>UDP-N-acetyl-alpha-D-muramoyl-L-alanine + D-glutamate + ATP = UDP-N-acetyl-alpha-D-muramoyl-L-alanyl-D-glutamate + ADP + phosphate + H(+)</text>
        <dbReference type="Rhea" id="RHEA:16429"/>
        <dbReference type="ChEBI" id="CHEBI:15378"/>
        <dbReference type="ChEBI" id="CHEBI:29986"/>
        <dbReference type="ChEBI" id="CHEBI:30616"/>
        <dbReference type="ChEBI" id="CHEBI:43474"/>
        <dbReference type="ChEBI" id="CHEBI:83898"/>
        <dbReference type="ChEBI" id="CHEBI:83900"/>
        <dbReference type="ChEBI" id="CHEBI:456216"/>
        <dbReference type="EC" id="6.3.2.9"/>
    </reaction>
</comment>
<keyword evidence="7" id="KW-0132">Cell division</keyword>
<accession>A0A8J2YT29</accession>
<keyword evidence="4 7" id="KW-0436">Ligase</keyword>
<name>A0A8J2YT29_9PROT</name>
<keyword evidence="10" id="KW-1185">Reference proteome</keyword>
<protein>
    <recommendedName>
        <fullName evidence="7">UDP-N-acetylmuramoylalanine--D-glutamate ligase</fullName>
        <ecNumber evidence="7">6.3.2.9</ecNumber>
    </recommendedName>
    <alternativeName>
        <fullName evidence="7">D-glutamic acid-adding enzyme</fullName>
    </alternativeName>
    <alternativeName>
        <fullName evidence="7">UDP-N-acetylmuramoyl-L-alanyl-D-glutamate synthetase</fullName>
    </alternativeName>
</protein>
<dbReference type="SUPFAM" id="SSF51984">
    <property type="entry name" value="MurCD N-terminal domain"/>
    <property type="match status" value="1"/>
</dbReference>
<keyword evidence="7" id="KW-0133">Cell shape</keyword>
<reference evidence="9" key="1">
    <citation type="journal article" date="2014" name="Int. J. Syst. Evol. Microbiol.">
        <title>Complete genome sequence of Corynebacterium casei LMG S-19264T (=DSM 44701T), isolated from a smear-ripened cheese.</title>
        <authorList>
            <consortium name="US DOE Joint Genome Institute (JGI-PGF)"/>
            <person name="Walter F."/>
            <person name="Albersmeier A."/>
            <person name="Kalinowski J."/>
            <person name="Ruckert C."/>
        </authorList>
    </citation>
    <scope>NUCLEOTIDE SEQUENCE</scope>
    <source>
        <strain evidence="9">CGMCC 1.15725</strain>
    </source>
</reference>
<dbReference type="PANTHER" id="PTHR43692">
    <property type="entry name" value="UDP-N-ACETYLMURAMOYLALANINE--D-GLUTAMATE LIGASE"/>
    <property type="match status" value="1"/>
</dbReference>
<comment type="caution">
    <text evidence="9">The sequence shown here is derived from an EMBL/GenBank/DDBJ whole genome shotgun (WGS) entry which is preliminary data.</text>
</comment>
<dbReference type="NCBIfam" id="TIGR01087">
    <property type="entry name" value="murD"/>
    <property type="match status" value="1"/>
</dbReference>
<dbReference type="GO" id="GO:0005524">
    <property type="term" value="F:ATP binding"/>
    <property type="evidence" value="ECO:0007669"/>
    <property type="project" value="UniProtKB-UniRule"/>
</dbReference>
<keyword evidence="5 7" id="KW-0547">Nucleotide-binding</keyword>
<evidence type="ECO:0000313" key="10">
    <source>
        <dbReference type="Proteomes" id="UP000646365"/>
    </source>
</evidence>
<gene>
    <name evidence="7 9" type="primary">murD</name>
    <name evidence="9" type="ORF">GCM10011611_24130</name>
</gene>
<evidence type="ECO:0000256" key="4">
    <source>
        <dbReference type="ARBA" id="ARBA00022598"/>
    </source>
</evidence>
<evidence type="ECO:0000313" key="9">
    <source>
        <dbReference type="EMBL" id="GGF17458.1"/>
    </source>
</evidence>